<feature type="transmembrane region" description="Helical" evidence="6">
    <location>
        <begin position="107"/>
        <end position="130"/>
    </location>
</feature>
<protein>
    <submittedName>
        <fullName evidence="7">Formate/nitrite transporter</fullName>
    </submittedName>
</protein>
<feature type="transmembrane region" description="Helical" evidence="6">
    <location>
        <begin position="67"/>
        <end position="95"/>
    </location>
</feature>
<feature type="transmembrane region" description="Helical" evidence="6">
    <location>
        <begin position="189"/>
        <end position="211"/>
    </location>
</feature>
<dbReference type="AlphaFoldDB" id="A0A1M7MIE7"/>
<dbReference type="PANTHER" id="PTHR30520:SF6">
    <property type="entry name" value="FORMATE_NITRATE FAMILY TRANSPORTER (EUROFUNG)"/>
    <property type="match status" value="1"/>
</dbReference>
<organism evidence="7 8">
    <name type="scientific">Anaerosporobacter mobilis DSM 15930</name>
    <dbReference type="NCBI Taxonomy" id="1120996"/>
    <lineage>
        <taxon>Bacteria</taxon>
        <taxon>Bacillati</taxon>
        <taxon>Bacillota</taxon>
        <taxon>Clostridia</taxon>
        <taxon>Lachnospirales</taxon>
        <taxon>Lachnospiraceae</taxon>
        <taxon>Anaerosporobacter</taxon>
    </lineage>
</organism>
<dbReference type="GO" id="GO:0005886">
    <property type="term" value="C:plasma membrane"/>
    <property type="evidence" value="ECO:0007669"/>
    <property type="project" value="TreeGrafter"/>
</dbReference>
<evidence type="ECO:0000256" key="6">
    <source>
        <dbReference type="SAM" id="Phobius"/>
    </source>
</evidence>
<evidence type="ECO:0000313" key="8">
    <source>
        <dbReference type="Proteomes" id="UP000184038"/>
    </source>
</evidence>
<gene>
    <name evidence="7" type="ORF">SAMN02746066_03813</name>
</gene>
<evidence type="ECO:0000256" key="2">
    <source>
        <dbReference type="ARBA" id="ARBA00022692"/>
    </source>
</evidence>
<reference evidence="7 8" key="1">
    <citation type="submission" date="2016-11" db="EMBL/GenBank/DDBJ databases">
        <authorList>
            <person name="Jaros S."/>
            <person name="Januszkiewicz K."/>
            <person name="Wedrychowicz H."/>
        </authorList>
    </citation>
    <scope>NUCLEOTIDE SEQUENCE [LARGE SCALE GENOMIC DNA]</scope>
    <source>
        <strain evidence="7 8">DSM 15930</strain>
    </source>
</reference>
<proteinExistence type="inferred from homology"/>
<feature type="transmembrane region" description="Helical" evidence="6">
    <location>
        <begin position="251"/>
        <end position="273"/>
    </location>
</feature>
<dbReference type="InterPro" id="IPR000292">
    <property type="entry name" value="For/NO2_transpt"/>
</dbReference>
<dbReference type="Gene3D" id="1.20.1080.10">
    <property type="entry name" value="Glycerol uptake facilitator protein"/>
    <property type="match status" value="1"/>
</dbReference>
<keyword evidence="8" id="KW-1185">Reference proteome</keyword>
<comment type="similarity">
    <text evidence="5">Belongs to the FNT transporter (TC 1.A.16) family.</text>
</comment>
<dbReference type="GO" id="GO:0015499">
    <property type="term" value="F:formate transmembrane transporter activity"/>
    <property type="evidence" value="ECO:0007669"/>
    <property type="project" value="TreeGrafter"/>
</dbReference>
<dbReference type="EMBL" id="FRCP01000021">
    <property type="protein sequence ID" value="SHM90230.1"/>
    <property type="molecule type" value="Genomic_DNA"/>
</dbReference>
<keyword evidence="4 6" id="KW-0472">Membrane</keyword>
<dbReference type="STRING" id="1120996.SAMN02746066_03813"/>
<dbReference type="InterPro" id="IPR023271">
    <property type="entry name" value="Aquaporin-like"/>
</dbReference>
<dbReference type="OrthoDB" id="9786493at2"/>
<accession>A0A1M7MIE7</accession>
<dbReference type="PANTHER" id="PTHR30520">
    <property type="entry name" value="FORMATE TRANSPORTER-RELATED"/>
    <property type="match status" value="1"/>
</dbReference>
<evidence type="ECO:0000313" key="7">
    <source>
        <dbReference type="EMBL" id="SHM90230.1"/>
    </source>
</evidence>
<feature type="transmembrane region" description="Helical" evidence="6">
    <location>
        <begin position="31"/>
        <end position="55"/>
    </location>
</feature>
<comment type="subcellular location">
    <subcellularLocation>
        <location evidence="1">Membrane</location>
        <topology evidence="1">Multi-pass membrane protein</topology>
    </subcellularLocation>
</comment>
<dbReference type="Proteomes" id="UP000184038">
    <property type="component" value="Unassembled WGS sequence"/>
</dbReference>
<evidence type="ECO:0000256" key="3">
    <source>
        <dbReference type="ARBA" id="ARBA00022989"/>
    </source>
</evidence>
<evidence type="ECO:0000256" key="1">
    <source>
        <dbReference type="ARBA" id="ARBA00004141"/>
    </source>
</evidence>
<evidence type="ECO:0000256" key="4">
    <source>
        <dbReference type="ARBA" id="ARBA00023136"/>
    </source>
</evidence>
<feature type="transmembrane region" description="Helical" evidence="6">
    <location>
        <begin position="156"/>
        <end position="177"/>
    </location>
</feature>
<sequence>MEKNYFTQSEIIENTINDYTHKANYSVVKMALYGLIAGLFIAIGAQGSLLAIHNIADPGVAKTVAGVVFPVGLMLIVLIGGQLFTGNCLLFIAGWDKKISWAKIAKNLVIIWLTNLIGALFVAAMCYFSGQFDFNHGALGAYTIKNAVAKANVDPFQGFLSGILCNIVVCAAILTAASAKDVAGKIFGVFFPIFVFVISGFEHCIANAYYLPAGLFAARNNEYVEIAKEVYHITEEQINSLTVSNAFLNNLIPVTIGNIIGGGVIIGGIMFLCHRSKKLK</sequence>
<dbReference type="RefSeq" id="WP_073290309.1">
    <property type="nucleotide sequence ID" value="NZ_FRCP01000021.1"/>
</dbReference>
<keyword evidence="2 6" id="KW-0812">Transmembrane</keyword>
<keyword evidence="3 6" id="KW-1133">Transmembrane helix</keyword>
<evidence type="ECO:0000256" key="5">
    <source>
        <dbReference type="ARBA" id="ARBA00049660"/>
    </source>
</evidence>
<name>A0A1M7MIE7_9FIRM</name>
<dbReference type="Pfam" id="PF01226">
    <property type="entry name" value="Form_Nir_trans"/>
    <property type="match status" value="1"/>
</dbReference>